<protein>
    <submittedName>
        <fullName evidence="3">Type IV pilus modification protein PilV</fullName>
    </submittedName>
</protein>
<dbReference type="InterPro" id="IPR012902">
    <property type="entry name" value="N_methyl_site"/>
</dbReference>
<dbReference type="InterPro" id="IPR054402">
    <property type="entry name" value="Tt1218-like_dom"/>
</dbReference>
<dbReference type="NCBIfam" id="TIGR02523">
    <property type="entry name" value="type_IV_pilV"/>
    <property type="match status" value="1"/>
</dbReference>
<name>A0AAW4Y042_9BURK</name>
<accession>A0AAW4Y042</accession>
<evidence type="ECO:0000313" key="3">
    <source>
        <dbReference type="EMBL" id="MCD2167080.1"/>
    </source>
</evidence>
<feature type="domain" description="Type IV pilin Tt1218-like" evidence="2">
    <location>
        <begin position="39"/>
        <end position="109"/>
    </location>
</feature>
<dbReference type="RefSeq" id="WP_230778528.1">
    <property type="nucleotide sequence ID" value="NZ_JAJNCT010000025.1"/>
</dbReference>
<dbReference type="Pfam" id="PF22150">
    <property type="entry name" value="Tt1218-like"/>
    <property type="match status" value="1"/>
</dbReference>
<evidence type="ECO:0000313" key="4">
    <source>
        <dbReference type="Proteomes" id="UP001199260"/>
    </source>
</evidence>
<keyword evidence="1" id="KW-1133">Transmembrane helix</keyword>
<feature type="transmembrane region" description="Helical" evidence="1">
    <location>
        <begin position="20"/>
        <end position="41"/>
    </location>
</feature>
<organism evidence="3 4">
    <name type="scientific">Comamonas koreensis</name>
    <dbReference type="NCBI Taxonomy" id="160825"/>
    <lineage>
        <taxon>Bacteria</taxon>
        <taxon>Pseudomonadati</taxon>
        <taxon>Pseudomonadota</taxon>
        <taxon>Betaproteobacteria</taxon>
        <taxon>Burkholderiales</taxon>
        <taxon>Comamonadaceae</taxon>
        <taxon>Comamonas</taxon>
    </lineage>
</organism>
<proteinExistence type="predicted"/>
<gene>
    <name evidence="3" type="primary">pilV</name>
    <name evidence="3" type="ORF">LPW39_18320</name>
</gene>
<dbReference type="AlphaFoldDB" id="A0AAW4Y042"/>
<keyword evidence="4" id="KW-1185">Reference proteome</keyword>
<dbReference type="Pfam" id="PF07963">
    <property type="entry name" value="N_methyl"/>
    <property type="match status" value="1"/>
</dbReference>
<sequence>MRRLTRSSATQRSQRGISLLESLIALVVAALGILGIVGVQLRTLSDTQTSVRREQAIRLIEDLSERMKVNPNAMANMSSYLSDWDDTPTPSKICSTAVCTGAELAVYDVSQWKAFVSRALPLGDANLFTSAGEDVAANRRQLGVMIRWRENERKGADSDYRSAINAAADSGAAVSCGEGYTCHLQYIPVSARCAPYKGTSTARFFCPGT</sequence>
<dbReference type="Proteomes" id="UP001199260">
    <property type="component" value="Unassembled WGS sequence"/>
</dbReference>
<dbReference type="InterPro" id="IPR013362">
    <property type="entry name" value="Pilus_4_PilV"/>
</dbReference>
<reference evidence="3 4" key="1">
    <citation type="submission" date="2021-11" db="EMBL/GenBank/DDBJ databases">
        <title>Genome sequence.</title>
        <authorList>
            <person name="Sun Q."/>
        </authorList>
    </citation>
    <scope>NUCLEOTIDE SEQUENCE [LARGE SCALE GENOMIC DNA]</scope>
    <source>
        <strain evidence="3 4">KCTC 12005</strain>
    </source>
</reference>
<dbReference type="PROSITE" id="PS00409">
    <property type="entry name" value="PROKAR_NTER_METHYL"/>
    <property type="match status" value="1"/>
</dbReference>
<dbReference type="EMBL" id="JAJNCT010000025">
    <property type="protein sequence ID" value="MCD2167080.1"/>
    <property type="molecule type" value="Genomic_DNA"/>
</dbReference>
<comment type="caution">
    <text evidence="3">The sequence shown here is derived from an EMBL/GenBank/DDBJ whole genome shotgun (WGS) entry which is preliminary data.</text>
</comment>
<keyword evidence="1" id="KW-0472">Membrane</keyword>
<evidence type="ECO:0000256" key="1">
    <source>
        <dbReference type="SAM" id="Phobius"/>
    </source>
</evidence>
<keyword evidence="1" id="KW-0812">Transmembrane</keyword>
<evidence type="ECO:0000259" key="2">
    <source>
        <dbReference type="Pfam" id="PF22150"/>
    </source>
</evidence>